<dbReference type="AlphaFoldDB" id="A0A139ACF3"/>
<dbReference type="EMBL" id="KQ965769">
    <property type="protein sequence ID" value="KXS14450.1"/>
    <property type="molecule type" value="Genomic_DNA"/>
</dbReference>
<evidence type="ECO:0000256" key="1">
    <source>
        <dbReference type="SAM" id="MobiDB-lite"/>
    </source>
</evidence>
<gene>
    <name evidence="2" type="ORF">M427DRAFT_57628</name>
</gene>
<name>A0A139ACF3_GONPJ</name>
<sequence>MLRIARAISAPSAPLASSVSCRSHRGFSLLSTRSFASTSSPRSLTTPRPLATASSVNRHQSVSLARFLSISAPSLVQSTRPTSQSDTLVTFPWRLSSESPLPSPESNFIRSAYLSFIGARRAKKLLKHPVYPVPSAILRDAASSIHTYIYLLDELARGKRQPPDVAADLLRVASPMLVDRCLAAAEHSKKIGIHVEFEYPAEAPGGIALHRNTPWRFVIGPQTADGSPLPGYRAEDWFGHATFMFPDPSPSSLSPSSESSETKSDPVSAHSRDRSLIAAAVEAGSKIQVSLKVTGWPVTMRVKEGNNVMLEDKKTEFVVVMESPVIRPGDEVVAVANFEWKVMSWDGVGGV</sequence>
<feature type="compositionally biased region" description="Low complexity" evidence="1">
    <location>
        <begin position="250"/>
        <end position="259"/>
    </location>
</feature>
<accession>A0A139ACF3</accession>
<feature type="compositionally biased region" description="Basic and acidic residues" evidence="1">
    <location>
        <begin position="260"/>
        <end position="271"/>
    </location>
</feature>
<organism evidence="2 3">
    <name type="scientific">Gonapodya prolifera (strain JEL478)</name>
    <name type="common">Monoblepharis prolifera</name>
    <dbReference type="NCBI Taxonomy" id="1344416"/>
    <lineage>
        <taxon>Eukaryota</taxon>
        <taxon>Fungi</taxon>
        <taxon>Fungi incertae sedis</taxon>
        <taxon>Chytridiomycota</taxon>
        <taxon>Chytridiomycota incertae sedis</taxon>
        <taxon>Monoblepharidomycetes</taxon>
        <taxon>Monoblepharidales</taxon>
        <taxon>Gonapodyaceae</taxon>
        <taxon>Gonapodya</taxon>
    </lineage>
</organism>
<dbReference type="OrthoDB" id="10646113at2759"/>
<feature type="region of interest" description="Disordered" evidence="1">
    <location>
        <begin position="248"/>
        <end position="271"/>
    </location>
</feature>
<keyword evidence="3" id="KW-1185">Reference proteome</keyword>
<reference evidence="2 3" key="1">
    <citation type="journal article" date="2015" name="Genome Biol. Evol.">
        <title>Phylogenomic analyses indicate that early fungi evolved digesting cell walls of algal ancestors of land plants.</title>
        <authorList>
            <person name="Chang Y."/>
            <person name="Wang S."/>
            <person name="Sekimoto S."/>
            <person name="Aerts A.L."/>
            <person name="Choi C."/>
            <person name="Clum A."/>
            <person name="LaButti K.M."/>
            <person name="Lindquist E.A."/>
            <person name="Yee Ngan C."/>
            <person name="Ohm R.A."/>
            <person name="Salamov A.A."/>
            <person name="Grigoriev I.V."/>
            <person name="Spatafora J.W."/>
            <person name="Berbee M.L."/>
        </authorList>
    </citation>
    <scope>NUCLEOTIDE SEQUENCE [LARGE SCALE GENOMIC DNA]</scope>
    <source>
        <strain evidence="2 3">JEL478</strain>
    </source>
</reference>
<evidence type="ECO:0000313" key="3">
    <source>
        <dbReference type="Proteomes" id="UP000070544"/>
    </source>
</evidence>
<protein>
    <submittedName>
        <fullName evidence="2">Uncharacterized protein</fullName>
    </submittedName>
</protein>
<proteinExistence type="predicted"/>
<dbReference type="PROSITE" id="PS51257">
    <property type="entry name" value="PROKAR_LIPOPROTEIN"/>
    <property type="match status" value="1"/>
</dbReference>
<dbReference type="Proteomes" id="UP000070544">
    <property type="component" value="Unassembled WGS sequence"/>
</dbReference>
<evidence type="ECO:0000313" key="2">
    <source>
        <dbReference type="EMBL" id="KXS14450.1"/>
    </source>
</evidence>